<proteinExistence type="predicted"/>
<organism evidence="2 3">
    <name type="scientific">Colletotrichum costaricense</name>
    <dbReference type="NCBI Taxonomy" id="1209916"/>
    <lineage>
        <taxon>Eukaryota</taxon>
        <taxon>Fungi</taxon>
        <taxon>Dikarya</taxon>
        <taxon>Ascomycota</taxon>
        <taxon>Pezizomycotina</taxon>
        <taxon>Sordariomycetes</taxon>
        <taxon>Hypocreomycetidae</taxon>
        <taxon>Glomerellales</taxon>
        <taxon>Glomerellaceae</taxon>
        <taxon>Colletotrichum</taxon>
        <taxon>Colletotrichum acutatum species complex</taxon>
    </lineage>
</organism>
<reference evidence="2 3" key="1">
    <citation type="submission" date="2016-10" db="EMBL/GenBank/DDBJ databases">
        <title>The genome sequence of Colletotrichum fioriniae PJ7.</title>
        <authorList>
            <person name="Baroncelli R."/>
        </authorList>
    </citation>
    <scope>NUCLEOTIDE SEQUENCE [LARGE SCALE GENOMIC DNA]</scope>
    <source>
        <strain evidence="2 3">IMI 309622</strain>
    </source>
</reference>
<accession>A0AAI9YSG8</accession>
<feature type="region of interest" description="Disordered" evidence="1">
    <location>
        <begin position="1"/>
        <end position="38"/>
    </location>
</feature>
<sequence>MGSTYPGQGRIEVAPGHGDQTVPSGLEQNNSAGGGGEEMECWGGPLSYWKWTGRQASLEGREIEHEIIGSIWHDGGRQNKPGREYDVPRLTYASCWRRPRITLLESPHSLRSNGNRNRNKKRCWTSRLC</sequence>
<dbReference type="GeneID" id="85341683"/>
<protein>
    <submittedName>
        <fullName evidence="2">Uncharacterized protein</fullName>
    </submittedName>
</protein>
<keyword evidence="3" id="KW-1185">Reference proteome</keyword>
<evidence type="ECO:0000313" key="2">
    <source>
        <dbReference type="EMBL" id="KAK1522267.1"/>
    </source>
</evidence>
<name>A0AAI9YSG8_9PEZI</name>
<evidence type="ECO:0000256" key="1">
    <source>
        <dbReference type="SAM" id="MobiDB-lite"/>
    </source>
</evidence>
<dbReference type="Proteomes" id="UP001240678">
    <property type="component" value="Unassembled WGS sequence"/>
</dbReference>
<dbReference type="EMBL" id="MOOE01000010">
    <property type="protein sequence ID" value="KAK1522267.1"/>
    <property type="molecule type" value="Genomic_DNA"/>
</dbReference>
<feature type="compositionally biased region" description="Polar residues" evidence="1">
    <location>
        <begin position="21"/>
        <end position="31"/>
    </location>
</feature>
<gene>
    <name evidence="2" type="ORF">CCOS01_09979</name>
</gene>
<dbReference type="RefSeq" id="XP_060311301.1">
    <property type="nucleotide sequence ID" value="XM_060458136.1"/>
</dbReference>
<comment type="caution">
    <text evidence="2">The sequence shown here is derived from an EMBL/GenBank/DDBJ whole genome shotgun (WGS) entry which is preliminary data.</text>
</comment>
<evidence type="ECO:0000313" key="3">
    <source>
        <dbReference type="Proteomes" id="UP001240678"/>
    </source>
</evidence>
<dbReference type="AlphaFoldDB" id="A0AAI9YSG8"/>